<organism evidence="1 2">
    <name type="scientific">Heterodera schachtii</name>
    <name type="common">Sugarbeet cyst nematode worm</name>
    <name type="synonym">Tylenchus schachtii</name>
    <dbReference type="NCBI Taxonomy" id="97005"/>
    <lineage>
        <taxon>Eukaryota</taxon>
        <taxon>Metazoa</taxon>
        <taxon>Ecdysozoa</taxon>
        <taxon>Nematoda</taxon>
        <taxon>Chromadorea</taxon>
        <taxon>Rhabditida</taxon>
        <taxon>Tylenchina</taxon>
        <taxon>Tylenchomorpha</taxon>
        <taxon>Tylenchoidea</taxon>
        <taxon>Heteroderidae</taxon>
        <taxon>Heteroderinae</taxon>
        <taxon>Heterodera</taxon>
    </lineage>
</organism>
<evidence type="ECO:0000313" key="2">
    <source>
        <dbReference type="Proteomes" id="UP001620645"/>
    </source>
</evidence>
<protein>
    <submittedName>
        <fullName evidence="1">Uncharacterized protein</fullName>
    </submittedName>
</protein>
<accession>A0ABD2KMU5</accession>
<gene>
    <name evidence="1" type="ORF">niasHS_000074</name>
</gene>
<comment type="caution">
    <text evidence="1">The sequence shown here is derived from an EMBL/GenBank/DDBJ whole genome shotgun (WGS) entry which is preliminary data.</text>
</comment>
<sequence>MRAPLEIVVNSTHLLLTEIAARHNIDYRKVAKYRNRFNDDAQPTRETEHHYGDYESEILRYFKRRQALFRPDNYLSRLNMGEKNRSEMVDIMAAIAFCNQMPTDAFLMAVRLCDLL</sequence>
<proteinExistence type="predicted"/>
<name>A0ABD2KMU5_HETSC</name>
<keyword evidence="2" id="KW-1185">Reference proteome</keyword>
<dbReference type="Proteomes" id="UP001620645">
    <property type="component" value="Unassembled WGS sequence"/>
</dbReference>
<dbReference type="AlphaFoldDB" id="A0ABD2KMU5"/>
<reference evidence="1 2" key="1">
    <citation type="submission" date="2024-10" db="EMBL/GenBank/DDBJ databases">
        <authorList>
            <person name="Kim D."/>
        </authorList>
    </citation>
    <scope>NUCLEOTIDE SEQUENCE [LARGE SCALE GENOMIC DNA]</scope>
    <source>
        <strain evidence="1">Taebaek</strain>
    </source>
</reference>
<dbReference type="EMBL" id="JBICCN010000008">
    <property type="protein sequence ID" value="KAL3103930.1"/>
    <property type="molecule type" value="Genomic_DNA"/>
</dbReference>
<evidence type="ECO:0000313" key="1">
    <source>
        <dbReference type="EMBL" id="KAL3103930.1"/>
    </source>
</evidence>